<dbReference type="STRING" id="582851.GCA_900162665_00148"/>
<evidence type="ECO:0000259" key="1">
    <source>
        <dbReference type="PROSITE" id="PS51707"/>
    </source>
</evidence>
<dbReference type="OrthoDB" id="384378at2"/>
<dbReference type="Gene3D" id="2.40.320.10">
    <property type="entry name" value="Hypothetical Protein Pfu-838710-001"/>
    <property type="match status" value="1"/>
</dbReference>
<dbReference type="RefSeq" id="WP_147210986.1">
    <property type="nucleotide sequence ID" value="NZ_BJYM01000011.1"/>
</dbReference>
<dbReference type="SMART" id="SM01118">
    <property type="entry name" value="CYTH"/>
    <property type="match status" value="1"/>
</dbReference>
<evidence type="ECO:0000313" key="3">
    <source>
        <dbReference type="Proteomes" id="UP000321558"/>
    </source>
</evidence>
<keyword evidence="3" id="KW-1185">Reference proteome</keyword>
<dbReference type="Pfam" id="PF01928">
    <property type="entry name" value="CYTH"/>
    <property type="match status" value="1"/>
</dbReference>
<proteinExistence type="predicted"/>
<dbReference type="SUPFAM" id="SSF55154">
    <property type="entry name" value="CYTH-like phosphatases"/>
    <property type="match status" value="1"/>
</dbReference>
<dbReference type="PIRSF" id="PIRSF012526">
    <property type="entry name" value="CYTH_UCP012526"/>
    <property type="match status" value="1"/>
</dbReference>
<dbReference type="Proteomes" id="UP000321558">
    <property type="component" value="Unassembled WGS sequence"/>
</dbReference>
<protein>
    <submittedName>
        <fullName evidence="2">Putative triphosphatase YjbK</fullName>
    </submittedName>
</protein>
<dbReference type="PROSITE" id="PS51707">
    <property type="entry name" value="CYTH"/>
    <property type="match status" value="1"/>
</dbReference>
<comment type="caution">
    <text evidence="2">The sequence shown here is derived from an EMBL/GenBank/DDBJ whole genome shotgun (WGS) entry which is preliminary data.</text>
</comment>
<reference evidence="2 3" key="1">
    <citation type="submission" date="2019-07" db="EMBL/GenBank/DDBJ databases">
        <title>Whole genome shotgun sequence of Oceanobacillus sojae NBRC 105379.</title>
        <authorList>
            <person name="Hosoyama A."/>
            <person name="Uohara A."/>
            <person name="Ohji S."/>
            <person name="Ichikawa N."/>
        </authorList>
    </citation>
    <scope>NUCLEOTIDE SEQUENCE [LARGE SCALE GENOMIC DNA]</scope>
    <source>
        <strain evidence="2 3">NBRC 105379</strain>
    </source>
</reference>
<feature type="domain" description="CYTH" evidence="1">
    <location>
        <begin position="4"/>
        <end position="191"/>
    </location>
</feature>
<dbReference type="CDD" id="cd07762">
    <property type="entry name" value="CYTH-like_Pase_1"/>
    <property type="match status" value="1"/>
</dbReference>
<evidence type="ECO:0000313" key="2">
    <source>
        <dbReference type="EMBL" id="GEN88046.1"/>
    </source>
</evidence>
<dbReference type="InterPro" id="IPR033469">
    <property type="entry name" value="CYTH-like_dom_sf"/>
</dbReference>
<dbReference type="AlphaFoldDB" id="A0A511ZKU9"/>
<sequence>MSQEVEIEFKNLLTIQEYNLLAEDLFSQAEMIEQTNYYFETDSLDLKANRSALRIRKKNETYTLTLKEPHPDGLLETHDTLSEKEFLSWTSGRPTEAPNVAEQLRQLSVNLSSLNYAGRMTTFRKEIPYQDTLIVLDKSIYLDTEDAELELEAASKHYGEKVFNSLLANYHIPVRKTPAKIARFFHQKQKNSL</sequence>
<dbReference type="InterPro" id="IPR009195">
    <property type="entry name" value="Uncharacterised_YjbK"/>
</dbReference>
<dbReference type="InterPro" id="IPR023577">
    <property type="entry name" value="CYTH_domain"/>
</dbReference>
<accession>A0A511ZKU9</accession>
<name>A0A511ZKU9_9BACI</name>
<organism evidence="2 3">
    <name type="scientific">Oceanobacillus sojae</name>
    <dbReference type="NCBI Taxonomy" id="582851"/>
    <lineage>
        <taxon>Bacteria</taxon>
        <taxon>Bacillati</taxon>
        <taxon>Bacillota</taxon>
        <taxon>Bacilli</taxon>
        <taxon>Bacillales</taxon>
        <taxon>Bacillaceae</taxon>
        <taxon>Oceanobacillus</taxon>
    </lineage>
</organism>
<dbReference type="EMBL" id="BJYM01000011">
    <property type="protein sequence ID" value="GEN88046.1"/>
    <property type="molecule type" value="Genomic_DNA"/>
</dbReference>
<gene>
    <name evidence="2" type="primary">yjbK</name>
    <name evidence="2" type="ORF">OSO01_27850</name>
</gene>